<comment type="caution">
    <text evidence="1">The sequence shown here is derived from an EMBL/GenBank/DDBJ whole genome shotgun (WGS) entry which is preliminary data.</text>
</comment>
<dbReference type="EMBL" id="JAUKVY010000037">
    <property type="protein sequence ID" value="MDO1537260.1"/>
    <property type="molecule type" value="Genomic_DNA"/>
</dbReference>
<reference evidence="1" key="1">
    <citation type="submission" date="2023-06" db="EMBL/GenBank/DDBJ databases">
        <authorList>
            <person name="Jiang Y."/>
            <person name="Liu Q."/>
        </authorList>
    </citation>
    <scope>NUCLEOTIDE SEQUENCE</scope>
    <source>
        <strain evidence="1">CGMCC 1.12090</strain>
    </source>
</reference>
<gene>
    <name evidence="1" type="ORF">Q2T77_33845</name>
</gene>
<evidence type="ECO:0000313" key="1">
    <source>
        <dbReference type="EMBL" id="MDO1537260.1"/>
    </source>
</evidence>
<sequence length="96" mass="9210">MHALPPALAFALGLALADAGRPPGPGLHGPVLVAFDGDGAVEDVVEASGVAEAIAAIEHKTGAAGSLLVLLVPVAAGEWEATCAQASRVHAGAAGA</sequence>
<dbReference type="Proteomes" id="UP001169027">
    <property type="component" value="Unassembled WGS sequence"/>
</dbReference>
<protein>
    <submittedName>
        <fullName evidence="1">Uncharacterized protein</fullName>
    </submittedName>
</protein>
<dbReference type="RefSeq" id="WP_301815584.1">
    <property type="nucleotide sequence ID" value="NZ_JAUJZH010000037.1"/>
</dbReference>
<keyword evidence="2" id="KW-1185">Reference proteome</keyword>
<name>A0ABT8SEQ3_9BURK</name>
<evidence type="ECO:0000313" key="2">
    <source>
        <dbReference type="Proteomes" id="UP001169027"/>
    </source>
</evidence>
<proteinExistence type="predicted"/>
<accession>A0ABT8SEQ3</accession>
<organism evidence="1 2">
    <name type="scientific">Variovorax ginsengisoli</name>
    <dbReference type="NCBI Taxonomy" id="363844"/>
    <lineage>
        <taxon>Bacteria</taxon>
        <taxon>Pseudomonadati</taxon>
        <taxon>Pseudomonadota</taxon>
        <taxon>Betaproteobacteria</taxon>
        <taxon>Burkholderiales</taxon>
        <taxon>Comamonadaceae</taxon>
        <taxon>Variovorax</taxon>
    </lineage>
</organism>